<reference evidence="1" key="1">
    <citation type="submission" date="2020-02" db="EMBL/GenBank/DDBJ databases">
        <authorList>
            <person name="Meier V. D."/>
        </authorList>
    </citation>
    <scope>NUCLEOTIDE SEQUENCE</scope>
    <source>
        <strain evidence="1">AVDCRST_MAG68</strain>
    </source>
</reference>
<name>A0A6J4LH29_9BACT</name>
<dbReference type="AlphaFoldDB" id="A0A6J4LH29"/>
<gene>
    <name evidence="1" type="ORF">AVDCRST_MAG68-2527</name>
</gene>
<feature type="non-terminal residue" evidence="1">
    <location>
        <position position="1"/>
    </location>
</feature>
<dbReference type="EMBL" id="CADCTW010000123">
    <property type="protein sequence ID" value="CAA9331466.1"/>
    <property type="molecule type" value="Genomic_DNA"/>
</dbReference>
<evidence type="ECO:0000313" key="1">
    <source>
        <dbReference type="EMBL" id="CAA9331466.1"/>
    </source>
</evidence>
<proteinExistence type="predicted"/>
<accession>A0A6J4LH29</accession>
<organism evidence="1">
    <name type="scientific">uncultured Gemmatimonadota bacterium</name>
    <dbReference type="NCBI Taxonomy" id="203437"/>
    <lineage>
        <taxon>Bacteria</taxon>
        <taxon>Pseudomonadati</taxon>
        <taxon>Gemmatimonadota</taxon>
        <taxon>environmental samples</taxon>
    </lineage>
</organism>
<protein>
    <submittedName>
        <fullName evidence="1">Uncharacterized protein</fullName>
    </submittedName>
</protein>
<sequence>ADGGPHPPDPRSPDNGRGGRIFCVCAAMGFRLTRGGAGVWAAGGRVECAPSPVIGRGGRGV</sequence>
<feature type="non-terminal residue" evidence="1">
    <location>
        <position position="61"/>
    </location>
</feature>